<gene>
    <name evidence="1" type="ORF">BpHYR1_040170</name>
</gene>
<organism evidence="1 2">
    <name type="scientific">Brachionus plicatilis</name>
    <name type="common">Marine rotifer</name>
    <name type="synonym">Brachionus muelleri</name>
    <dbReference type="NCBI Taxonomy" id="10195"/>
    <lineage>
        <taxon>Eukaryota</taxon>
        <taxon>Metazoa</taxon>
        <taxon>Spiralia</taxon>
        <taxon>Gnathifera</taxon>
        <taxon>Rotifera</taxon>
        <taxon>Eurotatoria</taxon>
        <taxon>Monogononta</taxon>
        <taxon>Pseudotrocha</taxon>
        <taxon>Ploima</taxon>
        <taxon>Brachionidae</taxon>
        <taxon>Brachionus</taxon>
    </lineage>
</organism>
<name>A0A3M7QR30_BRAPC</name>
<proteinExistence type="predicted"/>
<keyword evidence="2" id="KW-1185">Reference proteome</keyword>
<protein>
    <submittedName>
        <fullName evidence="1">Uncharacterized protein</fullName>
    </submittedName>
</protein>
<dbReference type="AlphaFoldDB" id="A0A3M7QR30"/>
<comment type="caution">
    <text evidence="1">The sequence shown here is derived from an EMBL/GenBank/DDBJ whole genome shotgun (WGS) entry which is preliminary data.</text>
</comment>
<accession>A0A3M7QR30</accession>
<dbReference type="EMBL" id="REGN01005325">
    <property type="protein sequence ID" value="RNA13810.1"/>
    <property type="molecule type" value="Genomic_DNA"/>
</dbReference>
<feature type="non-terminal residue" evidence="1">
    <location>
        <position position="1"/>
    </location>
</feature>
<evidence type="ECO:0000313" key="2">
    <source>
        <dbReference type="Proteomes" id="UP000276133"/>
    </source>
</evidence>
<sequence>TLACAESNKRNSFKNEGDIGPKLVTIENFYCIALEVVCMPHESEAKWIKDSDVPKKIYHIIYSNYQNLQQYFLIRREDQKNLEKNY</sequence>
<reference evidence="1 2" key="1">
    <citation type="journal article" date="2018" name="Sci. Rep.">
        <title>Genomic signatures of local adaptation to the degree of environmental predictability in rotifers.</title>
        <authorList>
            <person name="Franch-Gras L."/>
            <person name="Hahn C."/>
            <person name="Garcia-Roger E.M."/>
            <person name="Carmona M.J."/>
            <person name="Serra M."/>
            <person name="Gomez A."/>
        </authorList>
    </citation>
    <scope>NUCLEOTIDE SEQUENCE [LARGE SCALE GENOMIC DNA]</scope>
    <source>
        <strain evidence="1">HYR1</strain>
    </source>
</reference>
<evidence type="ECO:0000313" key="1">
    <source>
        <dbReference type="EMBL" id="RNA13810.1"/>
    </source>
</evidence>
<dbReference type="Proteomes" id="UP000276133">
    <property type="component" value="Unassembled WGS sequence"/>
</dbReference>